<evidence type="ECO:0000313" key="5">
    <source>
        <dbReference type="Proteomes" id="UP000199392"/>
    </source>
</evidence>
<keyword evidence="1" id="KW-0808">Transferase</keyword>
<protein>
    <submittedName>
        <fullName evidence="4">Fructoselysine 6-kinase</fullName>
    </submittedName>
</protein>
<dbReference type="Pfam" id="PF00294">
    <property type="entry name" value="PfkB"/>
    <property type="match status" value="2"/>
</dbReference>
<proteinExistence type="predicted"/>
<dbReference type="InterPro" id="IPR011611">
    <property type="entry name" value="PfkB_dom"/>
</dbReference>
<evidence type="ECO:0000313" key="4">
    <source>
        <dbReference type="EMBL" id="SFT21355.1"/>
    </source>
</evidence>
<dbReference type="AlphaFoldDB" id="A0A1I6W5U3"/>
<dbReference type="PANTHER" id="PTHR10584">
    <property type="entry name" value="SUGAR KINASE"/>
    <property type="match status" value="1"/>
</dbReference>
<reference evidence="5" key="1">
    <citation type="submission" date="2016-10" db="EMBL/GenBank/DDBJ databases">
        <authorList>
            <person name="Varghese N."/>
            <person name="Submissions S."/>
        </authorList>
    </citation>
    <scope>NUCLEOTIDE SEQUENCE [LARGE SCALE GENOMIC DNA]</scope>
    <source>
        <strain evidence="5">DSM 26894</strain>
    </source>
</reference>
<name>A0A1I6W5U3_9RHOB</name>
<evidence type="ECO:0000259" key="3">
    <source>
        <dbReference type="Pfam" id="PF00294"/>
    </source>
</evidence>
<organism evidence="4 5">
    <name type="scientific">Alloyangia pacifica</name>
    <dbReference type="NCBI Taxonomy" id="311180"/>
    <lineage>
        <taxon>Bacteria</taxon>
        <taxon>Pseudomonadati</taxon>
        <taxon>Pseudomonadota</taxon>
        <taxon>Alphaproteobacteria</taxon>
        <taxon>Rhodobacterales</taxon>
        <taxon>Roseobacteraceae</taxon>
        <taxon>Alloyangia</taxon>
    </lineage>
</organism>
<dbReference type="PANTHER" id="PTHR10584:SF166">
    <property type="entry name" value="RIBOKINASE"/>
    <property type="match status" value="1"/>
</dbReference>
<sequence length="294" mass="30992">MRPSVSNSLGAPLITVGDNCLDVYVDKNLMAVGGNALNVAVQWARAGHPALYLGAIGNDPEGDIMFEQISRTGLSTDGIERRTGGTAVTLIRERDGDRRFLLEDLGVGECYEPIPESYAALQQAGWVHLGTHSSPRLVNRLVADAIPFSIDISTERTGFSLAGVSIVFASGPENKAQPVSPILDRLHADGAETVVLTCGPRGAFFSKGGLRRSAPAHPVQVVDTCGAGDSFIARFLADFAVAGLDPEIAMAAATEAAALTCQHAGGFPQPLRKVPGWLPSKYKDLIAGTKETSR</sequence>
<dbReference type="OrthoDB" id="9792663at2"/>
<dbReference type="InterPro" id="IPR029056">
    <property type="entry name" value="Ribokinase-like"/>
</dbReference>
<accession>A0A1I6W5U3</accession>
<keyword evidence="2 4" id="KW-0418">Kinase</keyword>
<feature type="domain" description="Carbohydrate kinase PfkB" evidence="3">
    <location>
        <begin position="182"/>
        <end position="265"/>
    </location>
</feature>
<evidence type="ECO:0000256" key="2">
    <source>
        <dbReference type="ARBA" id="ARBA00022777"/>
    </source>
</evidence>
<dbReference type="Gene3D" id="3.40.1190.20">
    <property type="match status" value="1"/>
</dbReference>
<dbReference type="Proteomes" id="UP000199392">
    <property type="component" value="Unassembled WGS sequence"/>
</dbReference>
<dbReference type="RefSeq" id="WP_092430699.1">
    <property type="nucleotide sequence ID" value="NZ_FNCL01000021.1"/>
</dbReference>
<keyword evidence="5" id="KW-1185">Reference proteome</keyword>
<dbReference type="STRING" id="311180.SAMN04488050_11558"/>
<dbReference type="SUPFAM" id="SSF53613">
    <property type="entry name" value="Ribokinase-like"/>
    <property type="match status" value="1"/>
</dbReference>
<dbReference type="GO" id="GO:0016301">
    <property type="term" value="F:kinase activity"/>
    <property type="evidence" value="ECO:0007669"/>
    <property type="project" value="UniProtKB-KW"/>
</dbReference>
<evidence type="ECO:0000256" key="1">
    <source>
        <dbReference type="ARBA" id="ARBA00022679"/>
    </source>
</evidence>
<gene>
    <name evidence="4" type="ORF">SAMN04488050_11558</name>
</gene>
<dbReference type="EMBL" id="FOZW01000015">
    <property type="protein sequence ID" value="SFT21355.1"/>
    <property type="molecule type" value="Genomic_DNA"/>
</dbReference>
<feature type="domain" description="Carbohydrate kinase PfkB" evidence="3">
    <location>
        <begin position="24"/>
        <end position="131"/>
    </location>
</feature>